<evidence type="ECO:0000313" key="1">
    <source>
        <dbReference type="EMBL" id="GCE19152.1"/>
    </source>
</evidence>
<reference evidence="2" key="1">
    <citation type="submission" date="2018-12" db="EMBL/GenBank/DDBJ databases">
        <title>Tengunoibacter tsumagoiensis gen. nov., sp. nov., Dictyobacter kobayashii sp. nov., D. alpinus sp. nov., and D. joshuensis sp. nov. and description of Dictyobacteraceae fam. nov. within the order Ktedonobacterales isolated from Tengu-no-mugimeshi.</title>
        <authorList>
            <person name="Wang C.M."/>
            <person name="Zheng Y."/>
            <person name="Sakai Y."/>
            <person name="Toyoda A."/>
            <person name="Minakuchi Y."/>
            <person name="Abe K."/>
            <person name="Yokota A."/>
            <person name="Yabe S."/>
        </authorList>
    </citation>
    <scope>NUCLEOTIDE SEQUENCE [LARGE SCALE GENOMIC DNA]</scope>
    <source>
        <strain evidence="2">Uno11</strain>
    </source>
</reference>
<accession>A0A402AJ64</accession>
<dbReference type="InterPro" id="IPR029056">
    <property type="entry name" value="Ribokinase-like"/>
</dbReference>
<dbReference type="EMBL" id="BIFS01000001">
    <property type="protein sequence ID" value="GCE19152.1"/>
    <property type="molecule type" value="Genomic_DNA"/>
</dbReference>
<evidence type="ECO:0008006" key="3">
    <source>
        <dbReference type="Google" id="ProtNLM"/>
    </source>
</evidence>
<dbReference type="Proteomes" id="UP000287188">
    <property type="component" value="Unassembled WGS sequence"/>
</dbReference>
<dbReference type="OrthoDB" id="9776822at2"/>
<dbReference type="RefSeq" id="WP_126550970.1">
    <property type="nucleotide sequence ID" value="NZ_BIFS01000001.1"/>
</dbReference>
<sequence>MSRQPDFLTLGHVTRDVQADGSFTLGGTVTFAAQTAYHLGLAVAVVTCADAEVARLLLEALPGIALQICPSPQTTTFANRYHEGFRTQYLYERAVDIVETDIPWIGVTALALFSLVL</sequence>
<evidence type="ECO:0000313" key="2">
    <source>
        <dbReference type="Proteomes" id="UP000287188"/>
    </source>
</evidence>
<keyword evidence="2" id="KW-1185">Reference proteome</keyword>
<dbReference type="AlphaFoldDB" id="A0A402AJ64"/>
<organism evidence="1 2">
    <name type="scientific">Dictyobacter kobayashii</name>
    <dbReference type="NCBI Taxonomy" id="2014872"/>
    <lineage>
        <taxon>Bacteria</taxon>
        <taxon>Bacillati</taxon>
        <taxon>Chloroflexota</taxon>
        <taxon>Ktedonobacteria</taxon>
        <taxon>Ktedonobacterales</taxon>
        <taxon>Dictyobacteraceae</taxon>
        <taxon>Dictyobacter</taxon>
    </lineage>
</organism>
<proteinExistence type="predicted"/>
<protein>
    <recommendedName>
        <fullName evidence="3">Ribokinase</fullName>
    </recommendedName>
</protein>
<gene>
    <name evidence="1" type="ORF">KDK_29520</name>
</gene>
<comment type="caution">
    <text evidence="1">The sequence shown here is derived from an EMBL/GenBank/DDBJ whole genome shotgun (WGS) entry which is preliminary data.</text>
</comment>
<dbReference type="Gene3D" id="3.40.1190.20">
    <property type="match status" value="1"/>
</dbReference>
<name>A0A402AJ64_9CHLR</name>
<dbReference type="SUPFAM" id="SSF53613">
    <property type="entry name" value="Ribokinase-like"/>
    <property type="match status" value="1"/>
</dbReference>